<sequence>MWRLTLLTFLTLAQLIWALEFTRHTQTVEVTPDQSTIHVDYAFSNPTKHKIDIAKIDAPCTCLSATLLDKEKLANKSTSIKPGAKGYVRATLDIGNFKGQLNKKLIVWTNEKGAPPQVLNLNVKVPSLVTAIPKSLSWKKNVKASQKEFSIIVSDSKPYKIISHKASNKNFKYQLTTEKEGYAYKLTVTPTNTKTPCFAAIELTTDSTEPRYQKIHCYLSIKP</sequence>
<evidence type="ECO:0000313" key="1">
    <source>
        <dbReference type="EMBL" id="MFD2160065.1"/>
    </source>
</evidence>
<protein>
    <submittedName>
        <fullName evidence="1">DUF1573 domain-containing protein</fullName>
    </submittedName>
</protein>
<gene>
    <name evidence="1" type="ORF">ACFSW8_14260</name>
</gene>
<proteinExistence type="predicted"/>
<dbReference type="Pfam" id="PF07610">
    <property type="entry name" value="DUF1573"/>
    <property type="match status" value="1"/>
</dbReference>
<accession>A0ABW4ZDH7</accession>
<organism evidence="1 2">
    <name type="scientific">Rubritalea tangerina</name>
    <dbReference type="NCBI Taxonomy" id="430798"/>
    <lineage>
        <taxon>Bacteria</taxon>
        <taxon>Pseudomonadati</taxon>
        <taxon>Verrucomicrobiota</taxon>
        <taxon>Verrucomicrobiia</taxon>
        <taxon>Verrucomicrobiales</taxon>
        <taxon>Rubritaleaceae</taxon>
        <taxon>Rubritalea</taxon>
    </lineage>
</organism>
<name>A0ABW4ZDH7_9BACT</name>
<evidence type="ECO:0000313" key="2">
    <source>
        <dbReference type="Proteomes" id="UP001597389"/>
    </source>
</evidence>
<dbReference type="EMBL" id="JBHUJB010000069">
    <property type="protein sequence ID" value="MFD2160065.1"/>
    <property type="molecule type" value="Genomic_DNA"/>
</dbReference>
<dbReference type="InterPro" id="IPR011467">
    <property type="entry name" value="DUF1573"/>
</dbReference>
<dbReference type="Proteomes" id="UP001597389">
    <property type="component" value="Unassembled WGS sequence"/>
</dbReference>
<comment type="caution">
    <text evidence="1">The sequence shown here is derived from an EMBL/GenBank/DDBJ whole genome shotgun (WGS) entry which is preliminary data.</text>
</comment>
<keyword evidence="2" id="KW-1185">Reference proteome</keyword>
<dbReference type="RefSeq" id="WP_377087453.1">
    <property type="nucleotide sequence ID" value="NZ_JBHSJL010000014.1"/>
</dbReference>
<reference evidence="2" key="1">
    <citation type="journal article" date="2019" name="Int. J. Syst. Evol. Microbiol.">
        <title>The Global Catalogue of Microorganisms (GCM) 10K type strain sequencing project: providing services to taxonomists for standard genome sequencing and annotation.</title>
        <authorList>
            <consortium name="The Broad Institute Genomics Platform"/>
            <consortium name="The Broad Institute Genome Sequencing Center for Infectious Disease"/>
            <person name="Wu L."/>
            <person name="Ma J."/>
        </authorList>
    </citation>
    <scope>NUCLEOTIDE SEQUENCE [LARGE SCALE GENOMIC DNA]</scope>
    <source>
        <strain evidence="2">CCUG 57942</strain>
    </source>
</reference>